<evidence type="ECO:0000256" key="1">
    <source>
        <dbReference type="SAM" id="SignalP"/>
    </source>
</evidence>
<proteinExistence type="predicted"/>
<reference evidence="2 3" key="1">
    <citation type="submission" date="2020-08" db="EMBL/GenBank/DDBJ databases">
        <title>Genome public.</title>
        <authorList>
            <person name="Liu C."/>
            <person name="Sun Q."/>
        </authorList>
    </citation>
    <scope>NUCLEOTIDE SEQUENCE [LARGE SCALE GENOMIC DNA]</scope>
    <source>
        <strain evidence="2 3">NSJ-43</strain>
    </source>
</reference>
<keyword evidence="3" id="KW-1185">Reference proteome</keyword>
<accession>A0ABR7FZ42</accession>
<name>A0ABR7FZ42_9FIRM</name>
<feature type="signal peptide" evidence="1">
    <location>
        <begin position="1"/>
        <end position="27"/>
    </location>
</feature>
<dbReference type="Proteomes" id="UP000628463">
    <property type="component" value="Unassembled WGS sequence"/>
</dbReference>
<keyword evidence="1" id="KW-0732">Signal</keyword>
<evidence type="ECO:0000313" key="2">
    <source>
        <dbReference type="EMBL" id="MBC5680453.1"/>
    </source>
</evidence>
<organism evidence="2 3">
    <name type="scientific">Lachnospira hominis</name>
    <name type="common">ex Liu et al. 2021</name>
    <dbReference type="NCBI Taxonomy" id="2763051"/>
    <lineage>
        <taxon>Bacteria</taxon>
        <taxon>Bacillati</taxon>
        <taxon>Bacillota</taxon>
        <taxon>Clostridia</taxon>
        <taxon>Lachnospirales</taxon>
        <taxon>Lachnospiraceae</taxon>
        <taxon>Lachnospira</taxon>
    </lineage>
</organism>
<evidence type="ECO:0008006" key="4">
    <source>
        <dbReference type="Google" id="ProtNLM"/>
    </source>
</evidence>
<feature type="chain" id="PRO_5047327065" description="Secreted protein" evidence="1">
    <location>
        <begin position="28"/>
        <end position="178"/>
    </location>
</feature>
<evidence type="ECO:0000313" key="3">
    <source>
        <dbReference type="Proteomes" id="UP000628463"/>
    </source>
</evidence>
<comment type="caution">
    <text evidence="2">The sequence shown here is derived from an EMBL/GenBank/DDBJ whole genome shotgun (WGS) entry which is preliminary data.</text>
</comment>
<sequence length="178" mass="20761">MKKNYLLKVMALLMTLLLMCMPMKTFAAEEEEKSETEYSQTRSNPDFENFGDFDYILPQTENNFHKYILEIETPTGYGSGSYRLQEHYYDVEASYGYCPSLTVALDTSVRCDFLVDVYGIDQWDKQYDLHVQRDQAYDLYGQRIFRAPNTVWTVAGGTFYVADDEGEGYFKLVDQDHN</sequence>
<gene>
    <name evidence="2" type="ORF">H8S01_05700</name>
</gene>
<protein>
    <recommendedName>
        <fullName evidence="4">Secreted protein</fullName>
    </recommendedName>
</protein>
<dbReference type="RefSeq" id="WP_186836494.1">
    <property type="nucleotide sequence ID" value="NZ_JACOPD010000003.1"/>
</dbReference>
<dbReference type="EMBL" id="JACOPD010000003">
    <property type="protein sequence ID" value="MBC5680453.1"/>
    <property type="molecule type" value="Genomic_DNA"/>
</dbReference>